<reference evidence="1 2" key="1">
    <citation type="submission" date="2018-08" db="EMBL/GenBank/DDBJ databases">
        <title>A genome reference for cultivated species of the human gut microbiota.</title>
        <authorList>
            <person name="Zou Y."/>
            <person name="Xue W."/>
            <person name="Luo G."/>
        </authorList>
    </citation>
    <scope>NUCLEOTIDE SEQUENCE [LARGE SCALE GENOMIC DNA]</scope>
    <source>
        <strain evidence="1 2">AF25-21</strain>
    </source>
</reference>
<sequence>MAPKKKRNEMKHSNIICLRLSDIELELVNHAASQAKLSRSDYLRNLILDHKMAIHYEVVIDSQTIKMLLAEYGKIGSNLNQIAKYFNTGGAYSKSVTNEIQQCLYDLYRLKKELLKMIGDYRGNSETY</sequence>
<dbReference type="Proteomes" id="UP000285839">
    <property type="component" value="Unassembled WGS sequence"/>
</dbReference>
<name>A0A412ENZ0_9FIRM</name>
<dbReference type="EMBL" id="QRUH01000011">
    <property type="protein sequence ID" value="RGR47334.1"/>
    <property type="molecule type" value="Genomic_DNA"/>
</dbReference>
<dbReference type="InterPro" id="IPR053842">
    <property type="entry name" value="NikA-like"/>
</dbReference>
<proteinExistence type="predicted"/>
<comment type="caution">
    <text evidence="1">The sequence shown here is derived from an EMBL/GenBank/DDBJ whole genome shotgun (WGS) entry which is preliminary data.</text>
</comment>
<gene>
    <name evidence="1" type="ORF">DWY46_13450</name>
</gene>
<protein>
    <submittedName>
        <fullName evidence="1">Plasmid mobilization relaxosome protein MobC</fullName>
    </submittedName>
</protein>
<organism evidence="1 2">
    <name type="scientific">Blautia obeum</name>
    <dbReference type="NCBI Taxonomy" id="40520"/>
    <lineage>
        <taxon>Bacteria</taxon>
        <taxon>Bacillati</taxon>
        <taxon>Bacillota</taxon>
        <taxon>Clostridia</taxon>
        <taxon>Lachnospirales</taxon>
        <taxon>Lachnospiraceae</taxon>
        <taxon>Blautia</taxon>
    </lineage>
</organism>
<evidence type="ECO:0000313" key="2">
    <source>
        <dbReference type="Proteomes" id="UP000285839"/>
    </source>
</evidence>
<evidence type="ECO:0000313" key="1">
    <source>
        <dbReference type="EMBL" id="RGR47334.1"/>
    </source>
</evidence>
<dbReference type="Pfam" id="PF21983">
    <property type="entry name" value="NikA-like"/>
    <property type="match status" value="1"/>
</dbReference>
<accession>A0A412ENZ0</accession>
<dbReference type="RefSeq" id="WP_009246941.1">
    <property type="nucleotide sequence ID" value="NZ_QRUH01000011.1"/>
</dbReference>
<dbReference type="AlphaFoldDB" id="A0A412ENZ0"/>